<dbReference type="EMBL" id="LQPN01000044">
    <property type="protein sequence ID" value="ORW47017.1"/>
    <property type="molecule type" value="Genomic_DNA"/>
</dbReference>
<comment type="caution">
    <text evidence="16">The sequence shown here is derived from an EMBL/GenBank/DDBJ whole genome shotgun (WGS) entry which is preliminary data.</text>
</comment>
<keyword evidence="9 16" id="KW-0418">Kinase</keyword>
<evidence type="ECO:0000256" key="3">
    <source>
        <dbReference type="ARBA" id="ARBA00011245"/>
    </source>
</evidence>
<evidence type="ECO:0000256" key="8">
    <source>
        <dbReference type="ARBA" id="ARBA00022741"/>
    </source>
</evidence>
<accession>A0A1X2AAC1</accession>
<evidence type="ECO:0000256" key="12">
    <source>
        <dbReference type="ARBA" id="ARBA00023277"/>
    </source>
</evidence>
<keyword evidence="7" id="KW-0808">Transferase</keyword>
<comment type="pathway">
    <text evidence="1">Glycan biosynthesis; glycogen biosynthesis.</text>
</comment>
<evidence type="ECO:0000313" key="17">
    <source>
        <dbReference type="Proteomes" id="UP000193285"/>
    </source>
</evidence>
<evidence type="ECO:0000256" key="5">
    <source>
        <dbReference type="ARBA" id="ARBA00013882"/>
    </source>
</evidence>
<dbReference type="UniPathway" id="UPA00164"/>
<evidence type="ECO:0000256" key="1">
    <source>
        <dbReference type="ARBA" id="ARBA00004964"/>
    </source>
</evidence>
<keyword evidence="6" id="KW-0321">Glycogen metabolism</keyword>
<comment type="similarity">
    <text evidence="2">Belongs to the aminoglycoside phosphotransferase family.</text>
</comment>
<evidence type="ECO:0000256" key="9">
    <source>
        <dbReference type="ARBA" id="ARBA00022777"/>
    </source>
</evidence>
<protein>
    <recommendedName>
        <fullName evidence="5">Maltokinase</fullName>
        <ecNumber evidence="4">2.7.1.175</ecNumber>
    </recommendedName>
    <alternativeName>
        <fullName evidence="13">Maltose-1-phosphate synthase</fullName>
    </alternativeName>
</protein>
<dbReference type="GO" id="GO:0046835">
    <property type="term" value="P:carbohydrate phosphorylation"/>
    <property type="evidence" value="ECO:0007669"/>
    <property type="project" value="UniProtKB-ARBA"/>
</dbReference>
<dbReference type="GO" id="GO:0005992">
    <property type="term" value="P:trehalose biosynthetic process"/>
    <property type="evidence" value="ECO:0007669"/>
    <property type="project" value="UniProtKB-ARBA"/>
</dbReference>
<comment type="subunit">
    <text evidence="3">Monomer.</text>
</comment>
<keyword evidence="12" id="KW-0119">Carbohydrate metabolism</keyword>
<dbReference type="OrthoDB" id="3787729at2"/>
<sequence length="450" mass="48966">MTVPAGGPAKLPWSEWLPQQRWYAGRNRELSDAQASVVVPLRDDLDLVLVDVKYADGSSERYQVIVEWDSAPVSEYSTVATIGAADDRTGFDALYDVEAPRFLLSLVDSSAGRAASGTEVTFAKEPDVELPLDAMPHVSDAEQSNTSVIFDRRAIFKVFRRVSSGINPDIELNRVLGRAGNPHVARLLGTYEMAGQREDAWPLGMVTEFASNSAEGWAMASASIRDLFAEGDLYAHEVGGDFAAESNRLGEAVASVHATLAESLGTAEITFPVDTVLARLSSTVSKVPELEEYAATIEERFGKLAGETVTVQRVHGDLHLGQVLRTPESWLLIDFEGEPGQPLEERRAPDSPLRDVAGVLRSFEYAAYGPLLDQGGDKQLAARAREWIERNCAAFCDGYAAVSGIDPRDSAQLLAAYELDKAVYEAGYEARHRPGWLPIPLRSIARLTAA</sequence>
<dbReference type="EC" id="2.7.1.175" evidence="4"/>
<evidence type="ECO:0000256" key="7">
    <source>
        <dbReference type="ARBA" id="ARBA00022679"/>
    </source>
</evidence>
<dbReference type="STRING" id="767916.AWB91_21830"/>
<dbReference type="AlphaFoldDB" id="A0A1X2AAC1"/>
<evidence type="ECO:0000256" key="2">
    <source>
        <dbReference type="ARBA" id="ARBA00006219"/>
    </source>
</evidence>
<dbReference type="Gene3D" id="3.90.1200.10">
    <property type="match status" value="1"/>
</dbReference>
<dbReference type="InterPro" id="IPR011009">
    <property type="entry name" value="Kinase-like_dom_sf"/>
</dbReference>
<evidence type="ECO:0000256" key="11">
    <source>
        <dbReference type="ARBA" id="ARBA00023056"/>
    </source>
</evidence>
<evidence type="ECO:0000256" key="10">
    <source>
        <dbReference type="ARBA" id="ARBA00022840"/>
    </source>
</evidence>
<dbReference type="GO" id="GO:0016301">
    <property type="term" value="F:kinase activity"/>
    <property type="evidence" value="ECO:0007669"/>
    <property type="project" value="UniProtKB-KW"/>
</dbReference>
<dbReference type="SUPFAM" id="SSF56112">
    <property type="entry name" value="Protein kinase-like (PK-like)"/>
    <property type="match status" value="1"/>
</dbReference>
<dbReference type="Pfam" id="PF18085">
    <property type="entry name" value="Mak_N_cap"/>
    <property type="match status" value="1"/>
</dbReference>
<dbReference type="GO" id="GO:0005524">
    <property type="term" value="F:ATP binding"/>
    <property type="evidence" value="ECO:0007669"/>
    <property type="project" value="UniProtKB-KW"/>
</dbReference>
<reference evidence="16 17" key="1">
    <citation type="journal article" date="2015" name="Emerg. Microbes Infect.">
        <title>Characterization of 17 strains belonging to the Mycobacterium simiae complex and description of Mycobacterium paraense sp. nov.</title>
        <authorList>
            <person name="Fusco da Costa A.R."/>
            <person name="Fedrizzi T."/>
            <person name="Lopes M.L."/>
            <person name="Pecorari M."/>
            <person name="Oliveira da Costa W.L."/>
            <person name="Giacobazzi E."/>
            <person name="da Costa Bahia J.R."/>
            <person name="De Sanctis V."/>
            <person name="Batista Lima K.V."/>
            <person name="Bertorelli R."/>
            <person name="Grottola A."/>
            <person name="Fabio A."/>
            <person name="Mariottini A."/>
            <person name="Ferretti P."/>
            <person name="Di Leva F."/>
            <person name="Fregni Serpini G."/>
            <person name="Tagliazucchi S."/>
            <person name="Rumpianesi F."/>
            <person name="Jousson O."/>
            <person name="Segata N."/>
            <person name="Tortoli E."/>
        </authorList>
    </citation>
    <scope>NUCLEOTIDE SEQUENCE [LARGE SCALE GENOMIC DNA]</scope>
    <source>
        <strain evidence="16 17">IEC33</strain>
    </source>
</reference>
<evidence type="ECO:0000256" key="6">
    <source>
        <dbReference type="ARBA" id="ARBA00022600"/>
    </source>
</evidence>
<dbReference type="InterPro" id="IPR040999">
    <property type="entry name" value="Mak_N_cap"/>
</dbReference>
<dbReference type="RefSeq" id="WP_085172469.1">
    <property type="nucleotide sequence ID" value="NZ_JACKVQ010000009.1"/>
</dbReference>
<dbReference type="FunFam" id="3.90.1200.10:FF:000010">
    <property type="entry name" value="Maltokinase"/>
    <property type="match status" value="1"/>
</dbReference>
<evidence type="ECO:0000256" key="4">
    <source>
        <dbReference type="ARBA" id="ARBA00011962"/>
    </source>
</evidence>
<gene>
    <name evidence="16" type="ORF">AWB90_13735</name>
</gene>
<keyword evidence="11" id="KW-0320">Glycogen biosynthesis</keyword>
<organism evidence="16 17">
    <name type="scientific">Mycobacterium paraense</name>
    <dbReference type="NCBI Taxonomy" id="767916"/>
    <lineage>
        <taxon>Bacteria</taxon>
        <taxon>Bacillati</taxon>
        <taxon>Actinomycetota</taxon>
        <taxon>Actinomycetes</taxon>
        <taxon>Mycobacteriales</taxon>
        <taxon>Mycobacteriaceae</taxon>
        <taxon>Mycobacterium</taxon>
        <taxon>Mycobacterium simiae complex</taxon>
    </lineage>
</organism>
<evidence type="ECO:0000313" key="16">
    <source>
        <dbReference type="EMBL" id="ORW47017.1"/>
    </source>
</evidence>
<evidence type="ECO:0000256" key="13">
    <source>
        <dbReference type="ARBA" id="ARBA00031251"/>
    </source>
</evidence>
<keyword evidence="10" id="KW-0067">ATP-binding</keyword>
<evidence type="ECO:0000259" key="15">
    <source>
        <dbReference type="Pfam" id="PF18085"/>
    </source>
</evidence>
<comment type="catalytic activity">
    <reaction evidence="14">
        <text>D-maltose + ATP = alpha-maltose 1-phosphate + ADP + H(+)</text>
        <dbReference type="Rhea" id="RHEA:31915"/>
        <dbReference type="ChEBI" id="CHEBI:15378"/>
        <dbReference type="ChEBI" id="CHEBI:17306"/>
        <dbReference type="ChEBI" id="CHEBI:30616"/>
        <dbReference type="ChEBI" id="CHEBI:63576"/>
        <dbReference type="ChEBI" id="CHEBI:456216"/>
        <dbReference type="EC" id="2.7.1.175"/>
    </reaction>
</comment>
<dbReference type="Proteomes" id="UP000193285">
    <property type="component" value="Unassembled WGS sequence"/>
</dbReference>
<name>A0A1X2AAC1_9MYCO</name>
<proteinExistence type="inferred from homology"/>
<feature type="domain" description="Maltokinase N-terminal cap" evidence="15">
    <location>
        <begin position="16"/>
        <end position="96"/>
    </location>
</feature>
<dbReference type="GO" id="GO:0005978">
    <property type="term" value="P:glycogen biosynthetic process"/>
    <property type="evidence" value="ECO:0007669"/>
    <property type="project" value="UniProtKB-UniPathway"/>
</dbReference>
<keyword evidence="8" id="KW-0547">Nucleotide-binding</keyword>
<evidence type="ECO:0000256" key="14">
    <source>
        <dbReference type="ARBA" id="ARBA00049067"/>
    </source>
</evidence>